<keyword evidence="3" id="KW-1003">Cell membrane</keyword>
<name>A0ABX7QYG7_9GAMM</name>
<protein>
    <recommendedName>
        <fullName evidence="9">TRAP transporter small permease protein</fullName>
    </recommendedName>
</protein>
<dbReference type="InterPro" id="IPR055348">
    <property type="entry name" value="DctQ"/>
</dbReference>
<feature type="transmembrane region" description="Helical" evidence="9">
    <location>
        <begin position="46"/>
        <end position="67"/>
    </location>
</feature>
<proteinExistence type="inferred from homology"/>
<dbReference type="PANTHER" id="PTHR35011">
    <property type="entry name" value="2,3-DIKETO-L-GULONATE TRAP TRANSPORTER SMALL PERMEASE PROTEIN YIAM"/>
    <property type="match status" value="1"/>
</dbReference>
<evidence type="ECO:0000256" key="7">
    <source>
        <dbReference type="ARBA" id="ARBA00023136"/>
    </source>
</evidence>
<dbReference type="InterPro" id="IPR007387">
    <property type="entry name" value="TRAP_DctQ"/>
</dbReference>
<evidence type="ECO:0000256" key="2">
    <source>
        <dbReference type="ARBA" id="ARBA00022448"/>
    </source>
</evidence>
<accession>A0ABX7QYG7</accession>
<comment type="subunit">
    <text evidence="9">The complex comprises the extracytoplasmic solute receptor protein and the two transmembrane proteins.</text>
</comment>
<comment type="subcellular location">
    <subcellularLocation>
        <location evidence="1 9">Cell inner membrane</location>
        <topology evidence="1 9">Multi-pass membrane protein</topology>
    </subcellularLocation>
</comment>
<evidence type="ECO:0000256" key="1">
    <source>
        <dbReference type="ARBA" id="ARBA00004429"/>
    </source>
</evidence>
<evidence type="ECO:0000256" key="4">
    <source>
        <dbReference type="ARBA" id="ARBA00022519"/>
    </source>
</evidence>
<evidence type="ECO:0000256" key="9">
    <source>
        <dbReference type="RuleBase" id="RU369079"/>
    </source>
</evidence>
<evidence type="ECO:0000256" key="3">
    <source>
        <dbReference type="ARBA" id="ARBA00022475"/>
    </source>
</evidence>
<keyword evidence="6 9" id="KW-1133">Transmembrane helix</keyword>
<evidence type="ECO:0000256" key="6">
    <source>
        <dbReference type="ARBA" id="ARBA00022989"/>
    </source>
</evidence>
<feature type="domain" description="Tripartite ATP-independent periplasmic transporters DctQ component" evidence="10">
    <location>
        <begin position="26"/>
        <end position="157"/>
    </location>
</feature>
<dbReference type="PANTHER" id="PTHR35011:SF4">
    <property type="entry name" value="SLL1102 PROTEIN"/>
    <property type="match status" value="1"/>
</dbReference>
<sequence length="167" mass="18639">MKHLIEWAEALTEGCGRLAGWCSLAILLLTLTVVLLRYVFGIGATAIQETALYLHGAIFTLAAGFTLKRDAHVRVDVFYRRFSARSQCWIDFLGTLLFLFPLALTIFGFSWGYVLGAWRIHESSVEAGGLAYVYLQKSLLLVLSTSLVLEGLAQLYRKGISLKRGEY</sequence>
<keyword evidence="7 9" id="KW-0472">Membrane</keyword>
<gene>
    <name evidence="11" type="ORF">JYB85_13305</name>
</gene>
<evidence type="ECO:0000313" key="12">
    <source>
        <dbReference type="Proteomes" id="UP000663207"/>
    </source>
</evidence>
<evidence type="ECO:0000256" key="8">
    <source>
        <dbReference type="ARBA" id="ARBA00038436"/>
    </source>
</evidence>
<keyword evidence="12" id="KW-1185">Reference proteome</keyword>
<keyword evidence="4 9" id="KW-0997">Cell inner membrane</keyword>
<dbReference type="Proteomes" id="UP000663207">
    <property type="component" value="Chromosome"/>
</dbReference>
<dbReference type="RefSeq" id="WP_207379683.1">
    <property type="nucleotide sequence ID" value="NZ_CP071502.1"/>
</dbReference>
<evidence type="ECO:0000259" key="10">
    <source>
        <dbReference type="Pfam" id="PF04290"/>
    </source>
</evidence>
<dbReference type="EMBL" id="CP071502">
    <property type="protein sequence ID" value="QSX36289.1"/>
    <property type="molecule type" value="Genomic_DNA"/>
</dbReference>
<feature type="transmembrane region" description="Helical" evidence="9">
    <location>
        <begin position="134"/>
        <end position="156"/>
    </location>
</feature>
<evidence type="ECO:0000313" key="11">
    <source>
        <dbReference type="EMBL" id="QSX36289.1"/>
    </source>
</evidence>
<feature type="transmembrane region" description="Helical" evidence="9">
    <location>
        <begin position="21"/>
        <end position="40"/>
    </location>
</feature>
<feature type="transmembrane region" description="Helical" evidence="9">
    <location>
        <begin position="88"/>
        <end position="114"/>
    </location>
</feature>
<dbReference type="Pfam" id="PF04290">
    <property type="entry name" value="DctQ"/>
    <property type="match status" value="1"/>
</dbReference>
<comment type="function">
    <text evidence="9">Part of the tripartite ATP-independent periplasmic (TRAP) transport system.</text>
</comment>
<keyword evidence="2 9" id="KW-0813">Transport</keyword>
<comment type="similarity">
    <text evidence="8 9">Belongs to the TRAP transporter small permease family.</text>
</comment>
<evidence type="ECO:0000256" key="5">
    <source>
        <dbReference type="ARBA" id="ARBA00022692"/>
    </source>
</evidence>
<reference evidence="11 12" key="1">
    <citation type="submission" date="2021-03" db="EMBL/GenBank/DDBJ databases">
        <title>Novel species identification of genus Shewanella.</title>
        <authorList>
            <person name="Liu G."/>
            <person name="Zhang Q."/>
        </authorList>
    </citation>
    <scope>NUCLEOTIDE SEQUENCE [LARGE SCALE GENOMIC DNA]</scope>
    <source>
        <strain evidence="11 12">FJAT-52962</strain>
    </source>
</reference>
<keyword evidence="5 9" id="KW-0812">Transmembrane</keyword>
<organism evidence="11 12">
    <name type="scientific">Shewanella sedimentimangrovi</name>
    <dbReference type="NCBI Taxonomy" id="2814293"/>
    <lineage>
        <taxon>Bacteria</taxon>
        <taxon>Pseudomonadati</taxon>
        <taxon>Pseudomonadota</taxon>
        <taxon>Gammaproteobacteria</taxon>
        <taxon>Alteromonadales</taxon>
        <taxon>Shewanellaceae</taxon>
        <taxon>Shewanella</taxon>
    </lineage>
</organism>